<comment type="caution">
    <text evidence="2">The sequence shown here is derived from an EMBL/GenBank/DDBJ whole genome shotgun (WGS) entry which is preliminary data.</text>
</comment>
<gene>
    <name evidence="2" type="ORF">SCP_0509170</name>
</gene>
<reference evidence="2 3" key="1">
    <citation type="journal article" date="2018" name="Sci. Rep.">
        <title>Genome sequence of the cauliflower mushroom Sparassis crispa (Hanabiratake) and its association with beneficial usage.</title>
        <authorList>
            <person name="Kiyama R."/>
            <person name="Furutani Y."/>
            <person name="Kawaguchi K."/>
            <person name="Nakanishi T."/>
        </authorList>
    </citation>
    <scope>NUCLEOTIDE SEQUENCE [LARGE SCALE GENOMIC DNA]</scope>
</reference>
<keyword evidence="1" id="KW-0812">Transmembrane</keyword>
<evidence type="ECO:0000256" key="1">
    <source>
        <dbReference type="SAM" id="Phobius"/>
    </source>
</evidence>
<keyword evidence="1" id="KW-0472">Membrane</keyword>
<dbReference type="Proteomes" id="UP000287166">
    <property type="component" value="Unassembled WGS sequence"/>
</dbReference>
<dbReference type="EMBL" id="BFAD01000005">
    <property type="protein sequence ID" value="GBE83860.1"/>
    <property type="molecule type" value="Genomic_DNA"/>
</dbReference>
<keyword evidence="3" id="KW-1185">Reference proteome</keyword>
<feature type="transmembrane region" description="Helical" evidence="1">
    <location>
        <begin position="41"/>
        <end position="68"/>
    </location>
</feature>
<sequence length="78" mass="8212">MCTICRQFVDIEKAHEVYSVRIFSLDFHFHKCCVQRIVLKGALVVGAAALGAGLAVYIAPAILGLLGFSAAGLGSDMG</sequence>
<name>A0A401GNW3_9APHY</name>
<dbReference type="InParanoid" id="A0A401GNW3"/>
<organism evidence="2 3">
    <name type="scientific">Sparassis crispa</name>
    <dbReference type="NCBI Taxonomy" id="139825"/>
    <lineage>
        <taxon>Eukaryota</taxon>
        <taxon>Fungi</taxon>
        <taxon>Dikarya</taxon>
        <taxon>Basidiomycota</taxon>
        <taxon>Agaricomycotina</taxon>
        <taxon>Agaricomycetes</taxon>
        <taxon>Polyporales</taxon>
        <taxon>Sparassidaceae</taxon>
        <taxon>Sparassis</taxon>
    </lineage>
</organism>
<keyword evidence="1" id="KW-1133">Transmembrane helix</keyword>
<dbReference type="RefSeq" id="XP_027614773.1">
    <property type="nucleotide sequence ID" value="XM_027758972.1"/>
</dbReference>
<dbReference type="AlphaFoldDB" id="A0A401GNW3"/>
<dbReference type="GeneID" id="38780777"/>
<proteinExistence type="predicted"/>
<evidence type="ECO:0000313" key="3">
    <source>
        <dbReference type="Proteomes" id="UP000287166"/>
    </source>
</evidence>
<accession>A0A401GNW3</accession>
<protein>
    <submittedName>
        <fullName evidence="2">Uncharacterized protein</fullName>
    </submittedName>
</protein>
<evidence type="ECO:0000313" key="2">
    <source>
        <dbReference type="EMBL" id="GBE83860.1"/>
    </source>
</evidence>